<dbReference type="OrthoDB" id="9774633at2"/>
<dbReference type="GO" id="GO:0006231">
    <property type="term" value="P:dTMP biosynthetic process"/>
    <property type="evidence" value="ECO:0007669"/>
    <property type="project" value="InterPro"/>
</dbReference>
<reference evidence="5 6" key="1">
    <citation type="submission" date="2018-10" db="EMBL/GenBank/DDBJ databases">
        <title>Draft genome of Cortibacter populi DSM10536.</title>
        <authorList>
            <person name="Bernier A.-M."/>
            <person name="Bernard K."/>
        </authorList>
    </citation>
    <scope>NUCLEOTIDE SEQUENCE [LARGE SCALE GENOMIC DNA]</scope>
    <source>
        <strain evidence="5 6">DSM 105136</strain>
    </source>
</reference>
<dbReference type="SUPFAM" id="SSF55831">
    <property type="entry name" value="Thymidylate synthase/dCMP hydroxymethylase"/>
    <property type="match status" value="1"/>
</dbReference>
<evidence type="ECO:0000256" key="1">
    <source>
        <dbReference type="ARBA" id="ARBA00011947"/>
    </source>
</evidence>
<dbReference type="InterPro" id="IPR023451">
    <property type="entry name" value="Thymidate_synth/dCMP_Mease_dom"/>
</dbReference>
<sequence length="362" mass="40992">MAGACAGGRLPPYSYDLLLFVSGPNMWLARQIDKGGKVFGSHDTLDDMLYDVLKALLAERTSVKASRGDFTELFGVLLHLKNPRARLSRSEDKSKVFSALGELLWYLSRDTKLDFIDYYVPGVFQDESDDQVTVRSGYGERLFSFNGADQMANVIKLLKEKPSSRRAVIQLFDATDLLKPYKSIPCTCTLQFMARDDRLHMFVSMRSNDAFLGLPHDVFSFTMLQELVARSVGMEVGEYKHCAGSLHLYKKHAARAARYLEEGYQSKIAMPPMPMGDPWDNVKQLQAYEQGLRERGAANSQPVWDSYWQELAHLLDAYRAYKEKDLLVIKGLTERLRPTVYKMFVEAKQDLLIADAAKGVTP</sequence>
<organism evidence="5 6">
    <name type="scientific">Corticibacter populi</name>
    <dbReference type="NCBI Taxonomy" id="1550736"/>
    <lineage>
        <taxon>Bacteria</taxon>
        <taxon>Pseudomonadati</taxon>
        <taxon>Pseudomonadota</taxon>
        <taxon>Betaproteobacteria</taxon>
        <taxon>Burkholderiales</taxon>
        <taxon>Comamonadaceae</taxon>
        <taxon>Corticibacter</taxon>
    </lineage>
</organism>
<dbReference type="InterPro" id="IPR045097">
    <property type="entry name" value="Thymidate_synth/dCMP_Mease"/>
</dbReference>
<evidence type="ECO:0000256" key="2">
    <source>
        <dbReference type="ARBA" id="ARBA00022603"/>
    </source>
</evidence>
<protein>
    <recommendedName>
        <fullName evidence="1">thymidylate synthase</fullName>
        <ecNumber evidence="1">2.1.1.45</ecNumber>
    </recommendedName>
</protein>
<evidence type="ECO:0000259" key="4">
    <source>
        <dbReference type="Pfam" id="PF00303"/>
    </source>
</evidence>
<proteinExistence type="predicted"/>
<accession>A0A3M6QYT2</accession>
<dbReference type="GO" id="GO:0032259">
    <property type="term" value="P:methylation"/>
    <property type="evidence" value="ECO:0007669"/>
    <property type="project" value="UniProtKB-KW"/>
</dbReference>
<dbReference type="GO" id="GO:0004799">
    <property type="term" value="F:thymidylate synthase activity"/>
    <property type="evidence" value="ECO:0007669"/>
    <property type="project" value="UniProtKB-EC"/>
</dbReference>
<comment type="caution">
    <text evidence="5">The sequence shown here is derived from an EMBL/GenBank/DDBJ whole genome shotgun (WGS) entry which is preliminary data.</text>
</comment>
<dbReference type="Proteomes" id="UP000278006">
    <property type="component" value="Unassembled WGS sequence"/>
</dbReference>
<dbReference type="PRINTS" id="PR00108">
    <property type="entry name" value="THYMDSNTHASE"/>
</dbReference>
<dbReference type="CDD" id="cd00351">
    <property type="entry name" value="TS_Pyrimidine_HMase"/>
    <property type="match status" value="1"/>
</dbReference>
<keyword evidence="2" id="KW-0489">Methyltransferase</keyword>
<dbReference type="EMBL" id="RDQO01000001">
    <property type="protein sequence ID" value="RMX08185.1"/>
    <property type="molecule type" value="Genomic_DNA"/>
</dbReference>
<dbReference type="PANTHER" id="PTHR11548:SF9">
    <property type="entry name" value="THYMIDYLATE SYNTHASE"/>
    <property type="match status" value="1"/>
</dbReference>
<dbReference type="PANTHER" id="PTHR11548">
    <property type="entry name" value="THYMIDYLATE SYNTHASE 1"/>
    <property type="match status" value="1"/>
</dbReference>
<dbReference type="EC" id="2.1.1.45" evidence="1"/>
<feature type="domain" description="Thymidylate synthase/dCMP hydroxymethylase" evidence="4">
    <location>
        <begin position="96"/>
        <end position="262"/>
    </location>
</feature>
<dbReference type="InterPro" id="IPR000398">
    <property type="entry name" value="Thymidylate_synthase"/>
</dbReference>
<evidence type="ECO:0000313" key="5">
    <source>
        <dbReference type="EMBL" id="RMX08185.1"/>
    </source>
</evidence>
<evidence type="ECO:0000256" key="3">
    <source>
        <dbReference type="ARBA" id="ARBA00022679"/>
    </source>
</evidence>
<name>A0A3M6QYT2_9BURK</name>
<dbReference type="AlphaFoldDB" id="A0A3M6QYT2"/>
<evidence type="ECO:0000313" key="6">
    <source>
        <dbReference type="Proteomes" id="UP000278006"/>
    </source>
</evidence>
<gene>
    <name evidence="5" type="ORF">D8I35_03470</name>
</gene>
<dbReference type="Gene3D" id="3.30.572.10">
    <property type="entry name" value="Thymidylate synthase/dCMP hydroxymethylase domain"/>
    <property type="match status" value="1"/>
</dbReference>
<keyword evidence="3" id="KW-0808">Transferase</keyword>
<keyword evidence="6" id="KW-1185">Reference proteome</keyword>
<dbReference type="InterPro" id="IPR036926">
    <property type="entry name" value="Thymidate_synth/dCMP_Mease_sf"/>
</dbReference>
<dbReference type="GO" id="GO:0005829">
    <property type="term" value="C:cytosol"/>
    <property type="evidence" value="ECO:0007669"/>
    <property type="project" value="TreeGrafter"/>
</dbReference>
<dbReference type="Pfam" id="PF00303">
    <property type="entry name" value="Thymidylat_synt"/>
    <property type="match status" value="1"/>
</dbReference>